<dbReference type="Gene3D" id="3.40.50.300">
    <property type="entry name" value="P-loop containing nucleotide triphosphate hydrolases"/>
    <property type="match status" value="1"/>
</dbReference>
<comment type="subunit">
    <text evidence="7">Monomer.</text>
</comment>
<evidence type="ECO:0000256" key="1">
    <source>
        <dbReference type="ARBA" id="ARBA00022605"/>
    </source>
</evidence>
<dbReference type="AlphaFoldDB" id="A0AAJ5WRP2"/>
<feature type="binding site" evidence="7">
    <location>
        <position position="32"/>
    </location>
    <ligand>
        <name>substrate</name>
    </ligand>
</feature>
<dbReference type="SUPFAM" id="SSF52540">
    <property type="entry name" value="P-loop containing nucleoside triphosphate hydrolases"/>
    <property type="match status" value="1"/>
</dbReference>
<evidence type="ECO:0000256" key="5">
    <source>
        <dbReference type="ARBA" id="ARBA00022840"/>
    </source>
</evidence>
<comment type="pathway">
    <text evidence="7">Metabolic intermediate biosynthesis; chorismate biosynthesis; chorismate from D-erythrose 4-phosphate and phosphoenolpyruvate: step 5/7.</text>
</comment>
<keyword evidence="3 7" id="KW-0547">Nucleotide-binding</keyword>
<evidence type="ECO:0000256" key="4">
    <source>
        <dbReference type="ARBA" id="ARBA00022777"/>
    </source>
</evidence>
<dbReference type="InterPro" id="IPR000623">
    <property type="entry name" value="Shikimate_kinase/TSH1"/>
</dbReference>
<dbReference type="Pfam" id="PF01202">
    <property type="entry name" value="SKI"/>
    <property type="match status" value="1"/>
</dbReference>
<dbReference type="PANTHER" id="PTHR21087:SF16">
    <property type="entry name" value="SHIKIMATE KINASE 1, CHLOROPLASTIC"/>
    <property type="match status" value="1"/>
</dbReference>
<keyword evidence="5 7" id="KW-0067">ATP-binding</keyword>
<dbReference type="CDD" id="cd00464">
    <property type="entry name" value="SK"/>
    <property type="match status" value="1"/>
</dbReference>
<evidence type="ECO:0000256" key="7">
    <source>
        <dbReference type="HAMAP-Rule" id="MF_00109"/>
    </source>
</evidence>
<evidence type="ECO:0000313" key="9">
    <source>
        <dbReference type="Proteomes" id="UP001220610"/>
    </source>
</evidence>
<keyword evidence="4 7" id="KW-0418">Kinase</keyword>
<dbReference type="InterPro" id="IPR027417">
    <property type="entry name" value="P-loop_NTPase"/>
</dbReference>
<sequence length="169" mass="19866">MRIFLIGFMGSGKTHWGKQVAHRLQLPFFDLDEEVVKETGKSIPALFAEFGEEYFRITEKQLLESLVEDHESMILSTGGGTPCFFNNIETMKKYGIVVWLNTQVEVLLQRLLKEKEQRPLLRELEDTELRSYIVRKLNERRMYYEQADVIIDQEDAFSMNEFIQTILHA</sequence>
<dbReference type="GO" id="GO:0004765">
    <property type="term" value="F:shikimate kinase activity"/>
    <property type="evidence" value="ECO:0007669"/>
    <property type="project" value="UniProtKB-UniRule"/>
</dbReference>
<evidence type="ECO:0000256" key="3">
    <source>
        <dbReference type="ARBA" id="ARBA00022741"/>
    </source>
</evidence>
<evidence type="ECO:0000313" key="8">
    <source>
        <dbReference type="EMBL" id="WEK35303.1"/>
    </source>
</evidence>
<protein>
    <recommendedName>
        <fullName evidence="7">Shikimate kinase</fullName>
        <shortName evidence="7">SK</shortName>
        <ecNumber evidence="7">2.7.1.71</ecNumber>
    </recommendedName>
</protein>
<comment type="similarity">
    <text evidence="7">Belongs to the shikimate kinase family.</text>
</comment>
<dbReference type="EC" id="2.7.1.71" evidence="7"/>
<comment type="cofactor">
    <cofactor evidence="7">
        <name>Mg(2+)</name>
        <dbReference type="ChEBI" id="CHEBI:18420"/>
    </cofactor>
    <text evidence="7">Binds 1 Mg(2+) ion per subunit.</text>
</comment>
<comment type="catalytic activity">
    <reaction evidence="7">
        <text>shikimate + ATP = 3-phosphoshikimate + ADP + H(+)</text>
        <dbReference type="Rhea" id="RHEA:13121"/>
        <dbReference type="ChEBI" id="CHEBI:15378"/>
        <dbReference type="ChEBI" id="CHEBI:30616"/>
        <dbReference type="ChEBI" id="CHEBI:36208"/>
        <dbReference type="ChEBI" id="CHEBI:145989"/>
        <dbReference type="ChEBI" id="CHEBI:456216"/>
        <dbReference type="EC" id="2.7.1.71"/>
    </reaction>
</comment>
<dbReference type="GO" id="GO:0005524">
    <property type="term" value="F:ATP binding"/>
    <property type="evidence" value="ECO:0007669"/>
    <property type="project" value="UniProtKB-UniRule"/>
</dbReference>
<comment type="caution">
    <text evidence="7">Lacks conserved residue(s) required for the propagation of feature annotation.</text>
</comment>
<dbReference type="PANTHER" id="PTHR21087">
    <property type="entry name" value="SHIKIMATE KINASE"/>
    <property type="match status" value="1"/>
</dbReference>
<name>A0AAJ5WRP2_9BACT</name>
<keyword evidence="2 7" id="KW-0808">Transferase</keyword>
<feature type="binding site" evidence="7">
    <location>
        <position position="140"/>
    </location>
    <ligand>
        <name>substrate</name>
    </ligand>
</feature>
<comment type="function">
    <text evidence="7">Catalyzes the specific phosphorylation of the 3-hydroxyl group of shikimic acid using ATP as a cosubstrate.</text>
</comment>
<feature type="binding site" evidence="7">
    <location>
        <position position="79"/>
    </location>
    <ligand>
        <name>substrate</name>
    </ligand>
</feature>
<keyword evidence="1 7" id="KW-0028">Amino-acid biosynthesis</keyword>
<organism evidence="8 9">
    <name type="scientific">Candidatus Pseudobacter hemicellulosilyticus</name>
    <dbReference type="NCBI Taxonomy" id="3121375"/>
    <lineage>
        <taxon>Bacteria</taxon>
        <taxon>Pseudomonadati</taxon>
        <taxon>Bacteroidota</taxon>
        <taxon>Chitinophagia</taxon>
        <taxon>Chitinophagales</taxon>
        <taxon>Chitinophagaceae</taxon>
        <taxon>Pseudobacter</taxon>
    </lineage>
</organism>
<accession>A0AAJ5WRP2</accession>
<feature type="binding site" evidence="7">
    <location>
        <position position="56"/>
    </location>
    <ligand>
        <name>substrate</name>
    </ligand>
</feature>
<feature type="binding site" evidence="7">
    <location>
        <position position="14"/>
    </location>
    <ligand>
        <name>Mg(2+)</name>
        <dbReference type="ChEBI" id="CHEBI:18420"/>
    </ligand>
</feature>
<dbReference type="Proteomes" id="UP001220610">
    <property type="component" value="Chromosome"/>
</dbReference>
<gene>
    <name evidence="7" type="primary">aroK</name>
    <name evidence="8" type="ORF">P0Y53_22660</name>
</gene>
<dbReference type="GO" id="GO:0000287">
    <property type="term" value="F:magnesium ion binding"/>
    <property type="evidence" value="ECO:0007669"/>
    <property type="project" value="UniProtKB-UniRule"/>
</dbReference>
<dbReference type="PRINTS" id="PR01100">
    <property type="entry name" value="SHIKIMTKNASE"/>
</dbReference>
<dbReference type="GO" id="GO:0009073">
    <property type="term" value="P:aromatic amino acid family biosynthetic process"/>
    <property type="evidence" value="ECO:0007669"/>
    <property type="project" value="UniProtKB-KW"/>
</dbReference>
<dbReference type="GO" id="GO:0005829">
    <property type="term" value="C:cytosol"/>
    <property type="evidence" value="ECO:0007669"/>
    <property type="project" value="TreeGrafter"/>
</dbReference>
<keyword evidence="6 7" id="KW-0057">Aromatic amino acid biosynthesis</keyword>
<dbReference type="GO" id="GO:0008652">
    <property type="term" value="P:amino acid biosynthetic process"/>
    <property type="evidence" value="ECO:0007669"/>
    <property type="project" value="UniProtKB-KW"/>
</dbReference>
<evidence type="ECO:0000256" key="2">
    <source>
        <dbReference type="ARBA" id="ARBA00022679"/>
    </source>
</evidence>
<dbReference type="EMBL" id="CP119311">
    <property type="protein sequence ID" value="WEK35303.1"/>
    <property type="molecule type" value="Genomic_DNA"/>
</dbReference>
<keyword evidence="7" id="KW-0479">Metal-binding</keyword>
<keyword evidence="7" id="KW-0963">Cytoplasm</keyword>
<comment type="subcellular location">
    <subcellularLocation>
        <location evidence="7">Cytoplasm</location>
    </subcellularLocation>
</comment>
<dbReference type="GO" id="GO:0009423">
    <property type="term" value="P:chorismate biosynthetic process"/>
    <property type="evidence" value="ECO:0007669"/>
    <property type="project" value="UniProtKB-UniRule"/>
</dbReference>
<feature type="binding site" evidence="7">
    <location>
        <begin position="10"/>
        <end position="15"/>
    </location>
    <ligand>
        <name>ATP</name>
        <dbReference type="ChEBI" id="CHEBI:30616"/>
    </ligand>
</feature>
<dbReference type="HAMAP" id="MF_00109">
    <property type="entry name" value="Shikimate_kinase"/>
    <property type="match status" value="1"/>
</dbReference>
<feature type="binding site" evidence="7">
    <location>
        <position position="118"/>
    </location>
    <ligand>
        <name>ATP</name>
        <dbReference type="ChEBI" id="CHEBI:30616"/>
    </ligand>
</feature>
<evidence type="ECO:0000256" key="6">
    <source>
        <dbReference type="ARBA" id="ARBA00023141"/>
    </source>
</evidence>
<proteinExistence type="inferred from homology"/>
<dbReference type="InterPro" id="IPR031322">
    <property type="entry name" value="Shikimate/glucono_kinase"/>
</dbReference>
<keyword evidence="7" id="KW-0460">Magnesium</keyword>
<reference evidence="8" key="1">
    <citation type="submission" date="2023-03" db="EMBL/GenBank/DDBJ databases">
        <title>Andean soil-derived lignocellulolytic bacterial consortium as a source of novel taxa and putative plastic-active enzymes.</title>
        <authorList>
            <person name="Diaz-Garcia L."/>
            <person name="Chuvochina M."/>
            <person name="Feuerriegel G."/>
            <person name="Bunk B."/>
            <person name="Sproer C."/>
            <person name="Streit W.R."/>
            <person name="Rodriguez L.M."/>
            <person name="Overmann J."/>
            <person name="Jimenez D.J."/>
        </authorList>
    </citation>
    <scope>NUCLEOTIDE SEQUENCE</scope>
    <source>
        <strain evidence="8">MAG 7</strain>
    </source>
</reference>